<dbReference type="EMBL" id="KV878280">
    <property type="protein sequence ID" value="OJZ79650.1"/>
    <property type="molecule type" value="Genomic_DNA"/>
</dbReference>
<dbReference type="AlphaFoldDB" id="A0A1M3SYQ7"/>
<evidence type="ECO:0000313" key="1">
    <source>
        <dbReference type="EMBL" id="OJZ79650.1"/>
    </source>
</evidence>
<accession>A0A1M3SYQ7</accession>
<reference evidence="2" key="1">
    <citation type="journal article" date="2017" name="Genome Biol.">
        <title>Comparative genomics reveals high biological diversity and specific adaptations in the industrially and medically important fungal genus Aspergillus.</title>
        <authorList>
            <person name="de Vries R.P."/>
            <person name="Riley R."/>
            <person name="Wiebenga A."/>
            <person name="Aguilar-Osorio G."/>
            <person name="Amillis S."/>
            <person name="Uchima C.A."/>
            <person name="Anderluh G."/>
            <person name="Asadollahi M."/>
            <person name="Askin M."/>
            <person name="Barry K."/>
            <person name="Battaglia E."/>
            <person name="Bayram O."/>
            <person name="Benocci T."/>
            <person name="Braus-Stromeyer S.A."/>
            <person name="Caldana C."/>
            <person name="Canovas D."/>
            <person name="Cerqueira G.C."/>
            <person name="Chen F."/>
            <person name="Chen W."/>
            <person name="Choi C."/>
            <person name="Clum A."/>
            <person name="Dos Santos R.A."/>
            <person name="Damasio A.R."/>
            <person name="Diallinas G."/>
            <person name="Emri T."/>
            <person name="Fekete E."/>
            <person name="Flipphi M."/>
            <person name="Freyberg S."/>
            <person name="Gallo A."/>
            <person name="Gournas C."/>
            <person name="Habgood R."/>
            <person name="Hainaut M."/>
            <person name="Harispe M.L."/>
            <person name="Henrissat B."/>
            <person name="Hilden K.S."/>
            <person name="Hope R."/>
            <person name="Hossain A."/>
            <person name="Karabika E."/>
            <person name="Karaffa L."/>
            <person name="Karanyi Z."/>
            <person name="Krasevec N."/>
            <person name="Kuo A."/>
            <person name="Kusch H."/>
            <person name="LaButti K."/>
            <person name="Lagendijk E.L."/>
            <person name="Lapidus A."/>
            <person name="Levasseur A."/>
            <person name="Lindquist E."/>
            <person name="Lipzen A."/>
            <person name="Logrieco A.F."/>
            <person name="MacCabe A."/>
            <person name="Maekelae M.R."/>
            <person name="Malavazi I."/>
            <person name="Melin P."/>
            <person name="Meyer V."/>
            <person name="Mielnichuk N."/>
            <person name="Miskei M."/>
            <person name="Molnar A.P."/>
            <person name="Mule G."/>
            <person name="Ngan C.Y."/>
            <person name="Orejas M."/>
            <person name="Orosz E."/>
            <person name="Ouedraogo J.P."/>
            <person name="Overkamp K.M."/>
            <person name="Park H.-S."/>
            <person name="Perrone G."/>
            <person name="Piumi F."/>
            <person name="Punt P.J."/>
            <person name="Ram A.F."/>
            <person name="Ramon A."/>
            <person name="Rauscher S."/>
            <person name="Record E."/>
            <person name="Riano-Pachon D.M."/>
            <person name="Robert V."/>
            <person name="Roehrig J."/>
            <person name="Ruller R."/>
            <person name="Salamov A."/>
            <person name="Salih N.S."/>
            <person name="Samson R.A."/>
            <person name="Sandor E."/>
            <person name="Sanguinetti M."/>
            <person name="Schuetze T."/>
            <person name="Sepcic K."/>
            <person name="Shelest E."/>
            <person name="Sherlock G."/>
            <person name="Sophianopoulou V."/>
            <person name="Squina F.M."/>
            <person name="Sun H."/>
            <person name="Susca A."/>
            <person name="Todd R.B."/>
            <person name="Tsang A."/>
            <person name="Unkles S.E."/>
            <person name="van de Wiele N."/>
            <person name="van Rossen-Uffink D."/>
            <person name="Oliveira J.V."/>
            <person name="Vesth T.C."/>
            <person name="Visser J."/>
            <person name="Yu J.-H."/>
            <person name="Zhou M."/>
            <person name="Andersen M.R."/>
            <person name="Archer D.B."/>
            <person name="Baker S.E."/>
            <person name="Benoit I."/>
            <person name="Brakhage A.A."/>
            <person name="Braus G.H."/>
            <person name="Fischer R."/>
            <person name="Frisvad J.C."/>
            <person name="Goldman G.H."/>
            <person name="Houbraken J."/>
            <person name="Oakley B."/>
            <person name="Pocsi I."/>
            <person name="Scazzocchio C."/>
            <person name="Seiboth B."/>
            <person name="vanKuyk P.A."/>
            <person name="Wortman J."/>
            <person name="Dyer P.S."/>
            <person name="Grigoriev I.V."/>
        </authorList>
    </citation>
    <scope>NUCLEOTIDE SEQUENCE [LARGE SCALE GENOMIC DNA]</scope>
    <source>
        <strain evidence="2">CBS 106.47</strain>
    </source>
</reference>
<dbReference type="PROSITE" id="PS51257">
    <property type="entry name" value="PROKAR_LIPOPROTEIN"/>
    <property type="match status" value="1"/>
</dbReference>
<name>A0A1M3SYQ7_ASPLC</name>
<dbReference type="VEuPathDB" id="FungiDB:ASPFODRAFT_556705"/>
<organism evidence="1 2">
    <name type="scientific">Aspergillus luchuensis (strain CBS 106.47)</name>
    <dbReference type="NCBI Taxonomy" id="1137211"/>
    <lineage>
        <taxon>Eukaryota</taxon>
        <taxon>Fungi</taxon>
        <taxon>Dikarya</taxon>
        <taxon>Ascomycota</taxon>
        <taxon>Pezizomycotina</taxon>
        <taxon>Eurotiomycetes</taxon>
        <taxon>Eurotiomycetidae</taxon>
        <taxon>Eurotiales</taxon>
        <taxon>Aspergillaceae</taxon>
        <taxon>Aspergillus</taxon>
        <taxon>Aspergillus subgen. Circumdati</taxon>
    </lineage>
</organism>
<protein>
    <submittedName>
        <fullName evidence="1">Uncharacterized protein</fullName>
    </submittedName>
</protein>
<sequence>MLLSRRVRTCRQPVASFAAVSACSFPSMPLCEGIHRKSMASLSWRAFSMATRMVSRIYCPDCRPGFCSARNAAWLSVKITTRCIWRRRMITMAILGADRCCSDSALYATSIRARLKTQNSLLVLAGALLWPEVNL</sequence>
<dbReference type="Proteomes" id="UP000184063">
    <property type="component" value="Unassembled WGS sequence"/>
</dbReference>
<proteinExistence type="predicted"/>
<gene>
    <name evidence="1" type="ORF">ASPFODRAFT_556705</name>
</gene>
<evidence type="ECO:0000313" key="2">
    <source>
        <dbReference type="Proteomes" id="UP000184063"/>
    </source>
</evidence>